<organism evidence="2 3">
    <name type="scientific">Komagataella pastoris</name>
    <name type="common">Yeast</name>
    <name type="synonym">Pichia pastoris</name>
    <dbReference type="NCBI Taxonomy" id="4922"/>
    <lineage>
        <taxon>Eukaryota</taxon>
        <taxon>Fungi</taxon>
        <taxon>Dikarya</taxon>
        <taxon>Ascomycota</taxon>
        <taxon>Saccharomycotina</taxon>
        <taxon>Pichiomycetes</taxon>
        <taxon>Pichiales</taxon>
        <taxon>Pichiaceae</taxon>
        <taxon>Komagataella</taxon>
    </lineage>
</organism>
<gene>
    <name evidence="2" type="ORF">ATY40_BA7502791</name>
</gene>
<accession>A0A1B2JCS3</accession>
<feature type="domain" description="Aminopeptidase N-like N-terminal" evidence="1">
    <location>
        <begin position="12"/>
        <end position="160"/>
    </location>
</feature>
<sequence>MAPRTLPEDLIPSLYDLHIYNFQPEKKTYEGDIVMHLEVKEPTDEVVFNAKDLELKDVHVFHNVNKSENEIPVKEVVDNELITIKLKEKVTSGTLLVNISFTGNIQSDKIGFYKGDTDVEGRVTYTTNLTSPNARLAFPCLDNILLKAPFKFGVTANPGQLVSSILDLSSEADVLDDNEDVIGTRYQYQVSEPIAPSLLEWTIHI</sequence>
<dbReference type="InterPro" id="IPR045357">
    <property type="entry name" value="Aminopeptidase_N-like_N"/>
</dbReference>
<dbReference type="PANTHER" id="PTHR11533">
    <property type="entry name" value="PROTEASE M1 ZINC METALLOPROTEASE"/>
    <property type="match status" value="1"/>
</dbReference>
<protein>
    <submittedName>
        <fullName evidence="2">BA75_02791T0</fullName>
    </submittedName>
</protein>
<dbReference type="GO" id="GO:0070006">
    <property type="term" value="F:metalloaminopeptidase activity"/>
    <property type="evidence" value="ECO:0007669"/>
    <property type="project" value="TreeGrafter"/>
</dbReference>
<dbReference type="GO" id="GO:0016020">
    <property type="term" value="C:membrane"/>
    <property type="evidence" value="ECO:0007669"/>
    <property type="project" value="TreeGrafter"/>
</dbReference>
<reference evidence="2 3" key="1">
    <citation type="submission" date="2016-02" db="EMBL/GenBank/DDBJ databases">
        <title>Comparative genomic and transcriptomic foundation for Pichia pastoris.</title>
        <authorList>
            <person name="Love K.R."/>
            <person name="Shah K.A."/>
            <person name="Whittaker C.A."/>
            <person name="Wu J."/>
            <person name="Bartlett M.C."/>
            <person name="Ma D."/>
            <person name="Leeson R.L."/>
            <person name="Priest M."/>
            <person name="Young S.K."/>
            <person name="Love J.C."/>
        </authorList>
    </citation>
    <scope>NUCLEOTIDE SEQUENCE [LARGE SCALE GENOMIC DNA]</scope>
    <source>
        <strain evidence="2 3">ATCC 28485</strain>
    </source>
</reference>
<proteinExistence type="predicted"/>
<dbReference type="GO" id="GO:0043171">
    <property type="term" value="P:peptide catabolic process"/>
    <property type="evidence" value="ECO:0007669"/>
    <property type="project" value="TreeGrafter"/>
</dbReference>
<keyword evidence="3" id="KW-1185">Reference proteome</keyword>
<name>A0A1B2JCS3_PICPA</name>
<dbReference type="PANTHER" id="PTHR11533:SF174">
    <property type="entry name" value="PUROMYCIN-SENSITIVE AMINOPEPTIDASE-RELATED"/>
    <property type="match status" value="1"/>
</dbReference>
<dbReference type="GO" id="GO:0042277">
    <property type="term" value="F:peptide binding"/>
    <property type="evidence" value="ECO:0007669"/>
    <property type="project" value="TreeGrafter"/>
</dbReference>
<dbReference type="SUPFAM" id="SSF63737">
    <property type="entry name" value="Leukotriene A4 hydrolase N-terminal domain"/>
    <property type="match status" value="1"/>
</dbReference>
<dbReference type="Pfam" id="PF17900">
    <property type="entry name" value="Peptidase_M1_N"/>
    <property type="match status" value="1"/>
</dbReference>
<evidence type="ECO:0000259" key="1">
    <source>
        <dbReference type="Pfam" id="PF17900"/>
    </source>
</evidence>
<dbReference type="EMBL" id="CP014585">
    <property type="protein sequence ID" value="ANZ75741.1"/>
    <property type="molecule type" value="Genomic_DNA"/>
</dbReference>
<evidence type="ECO:0000313" key="3">
    <source>
        <dbReference type="Proteomes" id="UP000094565"/>
    </source>
</evidence>
<dbReference type="AlphaFoldDB" id="A0A1B2JCS3"/>
<dbReference type="InterPro" id="IPR042097">
    <property type="entry name" value="Aminopeptidase_N-like_N_sf"/>
</dbReference>
<evidence type="ECO:0000313" key="2">
    <source>
        <dbReference type="EMBL" id="ANZ75741.1"/>
    </source>
</evidence>
<dbReference type="Gene3D" id="2.60.40.1730">
    <property type="entry name" value="tricorn interacting facor f3 domain"/>
    <property type="match status" value="1"/>
</dbReference>
<dbReference type="GO" id="GO:0005737">
    <property type="term" value="C:cytoplasm"/>
    <property type="evidence" value="ECO:0007669"/>
    <property type="project" value="TreeGrafter"/>
</dbReference>
<dbReference type="OrthoDB" id="10031169at2759"/>
<dbReference type="GO" id="GO:0008270">
    <property type="term" value="F:zinc ion binding"/>
    <property type="evidence" value="ECO:0007669"/>
    <property type="project" value="TreeGrafter"/>
</dbReference>
<dbReference type="Proteomes" id="UP000094565">
    <property type="component" value="Chromosome 2"/>
</dbReference>
<dbReference type="InterPro" id="IPR050344">
    <property type="entry name" value="Peptidase_M1_aminopeptidases"/>
</dbReference>